<dbReference type="Proteomes" id="UP001595973">
    <property type="component" value="Unassembled WGS sequence"/>
</dbReference>
<evidence type="ECO:0000313" key="6">
    <source>
        <dbReference type="Proteomes" id="UP001595973"/>
    </source>
</evidence>
<reference evidence="6" key="1">
    <citation type="journal article" date="2019" name="Int. J. Syst. Evol. Microbiol.">
        <title>The Global Catalogue of Microorganisms (GCM) 10K type strain sequencing project: providing services to taxonomists for standard genome sequencing and annotation.</title>
        <authorList>
            <consortium name="The Broad Institute Genomics Platform"/>
            <consortium name="The Broad Institute Genome Sequencing Center for Infectious Disease"/>
            <person name="Wu L."/>
            <person name="Ma J."/>
        </authorList>
    </citation>
    <scope>NUCLEOTIDE SEQUENCE [LARGE SCALE GENOMIC DNA]</scope>
    <source>
        <strain evidence="6">CGMCC 4.7283</strain>
    </source>
</reference>
<dbReference type="EMBL" id="JBHSGI010000033">
    <property type="protein sequence ID" value="MFC4671453.1"/>
    <property type="molecule type" value="Genomic_DNA"/>
</dbReference>
<evidence type="ECO:0000256" key="2">
    <source>
        <dbReference type="ARBA" id="ARBA00022801"/>
    </source>
</evidence>
<accession>A0ABV9KNA7</accession>
<keyword evidence="2" id="KW-0378">Hydrolase</keyword>
<organism evidence="5 6">
    <name type="scientific">Seohaeicola nanhaiensis</name>
    <dbReference type="NCBI Taxonomy" id="1387282"/>
    <lineage>
        <taxon>Bacteria</taxon>
        <taxon>Pseudomonadati</taxon>
        <taxon>Pseudomonadota</taxon>
        <taxon>Alphaproteobacteria</taxon>
        <taxon>Rhodobacterales</taxon>
        <taxon>Roseobacteraceae</taxon>
        <taxon>Seohaeicola</taxon>
    </lineage>
</organism>
<evidence type="ECO:0000313" key="5">
    <source>
        <dbReference type="EMBL" id="MFC4671453.1"/>
    </source>
</evidence>
<proteinExistence type="predicted"/>
<dbReference type="Pfam" id="PF02626">
    <property type="entry name" value="CT_A_B"/>
    <property type="match status" value="1"/>
</dbReference>
<protein>
    <submittedName>
        <fullName evidence="5">Biotin-dependent carboxyltransferase family protein</fullName>
    </submittedName>
</protein>
<name>A0ABV9KNA7_9RHOB</name>
<dbReference type="Gene3D" id="2.40.100.10">
    <property type="entry name" value="Cyclophilin-like"/>
    <property type="match status" value="1"/>
</dbReference>
<keyword evidence="3" id="KW-0067">ATP-binding</keyword>
<dbReference type="InterPro" id="IPR003778">
    <property type="entry name" value="CT_A_B"/>
</dbReference>
<keyword evidence="6" id="KW-1185">Reference proteome</keyword>
<evidence type="ECO:0000256" key="1">
    <source>
        <dbReference type="ARBA" id="ARBA00022741"/>
    </source>
</evidence>
<feature type="domain" description="Carboxyltransferase" evidence="4">
    <location>
        <begin position="25"/>
        <end position="301"/>
    </location>
</feature>
<dbReference type="InterPro" id="IPR029000">
    <property type="entry name" value="Cyclophilin-like_dom_sf"/>
</dbReference>
<dbReference type="InterPro" id="IPR052708">
    <property type="entry name" value="PxpC"/>
</dbReference>
<dbReference type="PANTHER" id="PTHR43309">
    <property type="entry name" value="5-OXOPROLINASE SUBUNIT C"/>
    <property type="match status" value="1"/>
</dbReference>
<gene>
    <name evidence="5" type="ORF">ACFO5X_23065</name>
</gene>
<comment type="caution">
    <text evidence="5">The sequence shown here is derived from an EMBL/GenBank/DDBJ whole genome shotgun (WGS) entry which is preliminary data.</text>
</comment>
<keyword evidence="1" id="KW-0547">Nucleotide-binding</keyword>
<dbReference type="PANTHER" id="PTHR43309:SF3">
    <property type="entry name" value="5-OXOPROLINASE SUBUNIT C"/>
    <property type="match status" value="1"/>
</dbReference>
<dbReference type="SMART" id="SM00797">
    <property type="entry name" value="AHS2"/>
    <property type="match status" value="1"/>
</dbReference>
<sequence length="342" mass="35721">MAVLTLHRAGPALSIQDLGRPGHVAEGLSSGGAADRLALFEAAALLDLPAVVPAIEMASLGGRFSVDAPMRVALTGAPMKATLDGAAVPWPSSLLLQPGQMLDIGGATAGVYGYLTPAGGIAEAEWLGSRAAHLVIGVGRLLATGDKLTLGDDPDPGAAGRTLDADPRFSGGTLRLMPGPQTGLFSDRTLDRIQSTQFTRSGQANRQGIRLDHEGAPFPADAAKGLASDFILTGDVQMIGDGTPFVLMAECQTIGGYPRIGTVIPEDVAKIAQAPLGAPLRLSLIPLEAADALWTTDADRLRALRRRVRPLIRDPRDIPDLLGYQLIGGVTRGDELDRKDNR</sequence>
<dbReference type="RefSeq" id="WP_380721997.1">
    <property type="nucleotide sequence ID" value="NZ_JBHSGI010000033.1"/>
</dbReference>
<evidence type="ECO:0000256" key="3">
    <source>
        <dbReference type="ARBA" id="ARBA00022840"/>
    </source>
</evidence>
<evidence type="ECO:0000259" key="4">
    <source>
        <dbReference type="SMART" id="SM00797"/>
    </source>
</evidence>